<name>A0ABP0ULA7_9BRYO</name>
<dbReference type="Proteomes" id="UP001497512">
    <property type="component" value="Chromosome 3"/>
</dbReference>
<dbReference type="Pfam" id="PF00646">
    <property type="entry name" value="F-box"/>
    <property type="match status" value="1"/>
</dbReference>
<dbReference type="SMART" id="SM00256">
    <property type="entry name" value="FBOX"/>
    <property type="match status" value="1"/>
</dbReference>
<evidence type="ECO:0000313" key="2">
    <source>
        <dbReference type="EMBL" id="CAK9221180.1"/>
    </source>
</evidence>
<dbReference type="Gene3D" id="1.20.1280.50">
    <property type="match status" value="1"/>
</dbReference>
<dbReference type="InterPro" id="IPR001810">
    <property type="entry name" value="F-box_dom"/>
</dbReference>
<feature type="domain" description="F-box" evidence="1">
    <location>
        <begin position="39"/>
        <end position="79"/>
    </location>
</feature>
<protein>
    <recommendedName>
        <fullName evidence="1">F-box domain-containing protein</fullName>
    </recommendedName>
</protein>
<organism evidence="2 3">
    <name type="scientific">Sphagnum troendelagicum</name>
    <dbReference type="NCBI Taxonomy" id="128251"/>
    <lineage>
        <taxon>Eukaryota</taxon>
        <taxon>Viridiplantae</taxon>
        <taxon>Streptophyta</taxon>
        <taxon>Embryophyta</taxon>
        <taxon>Bryophyta</taxon>
        <taxon>Sphagnophytina</taxon>
        <taxon>Sphagnopsida</taxon>
        <taxon>Sphagnales</taxon>
        <taxon>Sphagnaceae</taxon>
        <taxon>Sphagnum</taxon>
    </lineage>
</organism>
<dbReference type="PANTHER" id="PTHR47712">
    <property type="entry name" value="OS09G0555300 PROTEIN"/>
    <property type="match status" value="1"/>
</dbReference>
<keyword evidence="3" id="KW-1185">Reference proteome</keyword>
<dbReference type="InterPro" id="IPR015915">
    <property type="entry name" value="Kelch-typ_b-propeller"/>
</dbReference>
<evidence type="ECO:0000259" key="1">
    <source>
        <dbReference type="SMART" id="SM00256"/>
    </source>
</evidence>
<sequence>MAGVGQTAEGELAAAGTTNAQNIRDGCDEKEPPQLWEMLSDHVVELILARLSLVQLQSVRKVCKHWEALTSTCEFALLNAHLSRPQPNFVLCGMNYLVPRKSQAFVFASEQGLWRGLPSIVLPPHNMGSLDSSAGLVYAIAGPGEKCLRYKLSTADVVQCDQWLETTLMQYPRRAPVVALVEGGAKPSGDVAHKLIVAGGVPDFEPEHMAVEIYDSETGAWEFCGNLPSSFQGGSSRLWITGAVCNGKFYVSQIHSWLITSFDLSQRTWTDVQWECPQGLMNVNLLSLGGIHLLLAGLCKGPLMESNTGTEFNFKVWKVDPQMQKPVQIGTMPRCLLLLFEENLHELGELKVLMNEMSFYVYKLSPYTGYPVVEGEISSDAQMVKWRVLSGVPAFSGYRFDHMVALCSSVSHIILGA</sequence>
<proteinExistence type="predicted"/>
<dbReference type="EMBL" id="OZ019895">
    <property type="protein sequence ID" value="CAK9221180.1"/>
    <property type="molecule type" value="Genomic_DNA"/>
</dbReference>
<accession>A0ABP0ULA7</accession>
<dbReference type="InterPro" id="IPR036047">
    <property type="entry name" value="F-box-like_dom_sf"/>
</dbReference>
<dbReference type="SUPFAM" id="SSF117281">
    <property type="entry name" value="Kelch motif"/>
    <property type="match status" value="1"/>
</dbReference>
<dbReference type="SUPFAM" id="SSF81383">
    <property type="entry name" value="F-box domain"/>
    <property type="match status" value="1"/>
</dbReference>
<dbReference type="PANTHER" id="PTHR47712:SF3">
    <property type="entry name" value="F-BOX DOMAIN-CONTAINING PROTEIN"/>
    <property type="match status" value="1"/>
</dbReference>
<evidence type="ECO:0000313" key="3">
    <source>
        <dbReference type="Proteomes" id="UP001497512"/>
    </source>
</evidence>
<gene>
    <name evidence="2" type="ORF">CSSPTR1EN2_LOCUS15827</name>
</gene>
<dbReference type="Gene3D" id="2.120.10.80">
    <property type="entry name" value="Kelch-type beta propeller"/>
    <property type="match status" value="1"/>
</dbReference>
<reference evidence="2" key="1">
    <citation type="submission" date="2024-02" db="EMBL/GenBank/DDBJ databases">
        <authorList>
            <consortium name="ELIXIR-Norway"/>
            <consortium name="Elixir Norway"/>
        </authorList>
    </citation>
    <scope>NUCLEOTIDE SEQUENCE</scope>
</reference>